<evidence type="ECO:0000256" key="1">
    <source>
        <dbReference type="SAM" id="MobiDB-lite"/>
    </source>
</evidence>
<reference evidence="2" key="2">
    <citation type="journal article" date="2020" name="Nat. Commun.">
        <title>Large-scale genome sequencing of mycorrhizal fungi provides insights into the early evolution of symbiotic traits.</title>
        <authorList>
            <person name="Miyauchi S."/>
            <person name="Kiss E."/>
            <person name="Kuo A."/>
            <person name="Drula E."/>
            <person name="Kohler A."/>
            <person name="Sanchez-Garcia M."/>
            <person name="Morin E."/>
            <person name="Andreopoulos B."/>
            <person name="Barry K.W."/>
            <person name="Bonito G."/>
            <person name="Buee M."/>
            <person name="Carver A."/>
            <person name="Chen C."/>
            <person name="Cichocki N."/>
            <person name="Clum A."/>
            <person name="Culley D."/>
            <person name="Crous P.W."/>
            <person name="Fauchery L."/>
            <person name="Girlanda M."/>
            <person name="Hayes R.D."/>
            <person name="Keri Z."/>
            <person name="LaButti K."/>
            <person name="Lipzen A."/>
            <person name="Lombard V."/>
            <person name="Magnuson J."/>
            <person name="Maillard F."/>
            <person name="Murat C."/>
            <person name="Nolan M."/>
            <person name="Ohm R.A."/>
            <person name="Pangilinan J."/>
            <person name="Pereira M.F."/>
            <person name="Perotto S."/>
            <person name="Peter M."/>
            <person name="Pfister S."/>
            <person name="Riley R."/>
            <person name="Sitrit Y."/>
            <person name="Stielow J.B."/>
            <person name="Szollosi G."/>
            <person name="Zifcakova L."/>
            <person name="Stursova M."/>
            <person name="Spatafora J.W."/>
            <person name="Tedersoo L."/>
            <person name="Vaario L.M."/>
            <person name="Yamada A."/>
            <person name="Yan M."/>
            <person name="Wang P."/>
            <person name="Xu J."/>
            <person name="Bruns T."/>
            <person name="Baldrian P."/>
            <person name="Vilgalys R."/>
            <person name="Dunand C."/>
            <person name="Henrissat B."/>
            <person name="Grigoriev I.V."/>
            <person name="Hibbett D."/>
            <person name="Nagy L.G."/>
            <person name="Martin F.M."/>
        </authorList>
    </citation>
    <scope>NUCLEOTIDE SEQUENCE</scope>
    <source>
        <strain evidence="2">Prilba</strain>
    </source>
</reference>
<accession>A0A9P5MR09</accession>
<dbReference type="AlphaFoldDB" id="A0A9P5MR09"/>
<feature type="region of interest" description="Disordered" evidence="1">
    <location>
        <begin position="1"/>
        <end position="44"/>
    </location>
</feature>
<evidence type="ECO:0000313" key="2">
    <source>
        <dbReference type="EMBL" id="KAF8470429.1"/>
    </source>
</evidence>
<comment type="caution">
    <text evidence="2">The sequence shown here is derived from an EMBL/GenBank/DDBJ whole genome shotgun (WGS) entry which is preliminary data.</text>
</comment>
<proteinExistence type="predicted"/>
<keyword evidence="3" id="KW-1185">Reference proteome</keyword>
<feature type="compositionally biased region" description="Basic and acidic residues" evidence="1">
    <location>
        <begin position="77"/>
        <end position="89"/>
    </location>
</feature>
<feature type="compositionally biased region" description="Basic and acidic residues" evidence="1">
    <location>
        <begin position="1"/>
        <end position="15"/>
    </location>
</feature>
<feature type="non-terminal residue" evidence="2">
    <location>
        <position position="223"/>
    </location>
</feature>
<evidence type="ECO:0000313" key="3">
    <source>
        <dbReference type="Proteomes" id="UP000759537"/>
    </source>
</evidence>
<name>A0A9P5MR09_9AGAM</name>
<gene>
    <name evidence="2" type="ORF">DFH94DRAFT_847566</name>
</gene>
<reference evidence="2" key="1">
    <citation type="submission" date="2019-10" db="EMBL/GenBank/DDBJ databases">
        <authorList>
            <consortium name="DOE Joint Genome Institute"/>
            <person name="Kuo A."/>
            <person name="Miyauchi S."/>
            <person name="Kiss E."/>
            <person name="Drula E."/>
            <person name="Kohler A."/>
            <person name="Sanchez-Garcia M."/>
            <person name="Andreopoulos B."/>
            <person name="Barry K.W."/>
            <person name="Bonito G."/>
            <person name="Buee M."/>
            <person name="Carver A."/>
            <person name="Chen C."/>
            <person name="Cichocki N."/>
            <person name="Clum A."/>
            <person name="Culley D."/>
            <person name="Crous P.W."/>
            <person name="Fauchery L."/>
            <person name="Girlanda M."/>
            <person name="Hayes R."/>
            <person name="Keri Z."/>
            <person name="LaButti K."/>
            <person name="Lipzen A."/>
            <person name="Lombard V."/>
            <person name="Magnuson J."/>
            <person name="Maillard F."/>
            <person name="Morin E."/>
            <person name="Murat C."/>
            <person name="Nolan M."/>
            <person name="Ohm R."/>
            <person name="Pangilinan J."/>
            <person name="Pereira M."/>
            <person name="Perotto S."/>
            <person name="Peter M."/>
            <person name="Riley R."/>
            <person name="Sitrit Y."/>
            <person name="Stielow B."/>
            <person name="Szollosi G."/>
            <person name="Zifcakova L."/>
            <person name="Stursova M."/>
            <person name="Spatafora J.W."/>
            <person name="Tedersoo L."/>
            <person name="Vaario L.-M."/>
            <person name="Yamada A."/>
            <person name="Yan M."/>
            <person name="Wang P."/>
            <person name="Xu J."/>
            <person name="Bruns T."/>
            <person name="Baldrian P."/>
            <person name="Vilgalys R."/>
            <person name="Henrissat B."/>
            <person name="Grigoriev I.V."/>
            <person name="Hibbett D."/>
            <person name="Nagy L.G."/>
            <person name="Martin F.M."/>
        </authorList>
    </citation>
    <scope>NUCLEOTIDE SEQUENCE</scope>
    <source>
        <strain evidence="2">Prilba</strain>
    </source>
</reference>
<feature type="region of interest" description="Disordered" evidence="1">
    <location>
        <begin position="62"/>
        <end position="100"/>
    </location>
</feature>
<sequence>MRTPELEARVLRGLEKGVPCAKPAAEEEEGRGDLSAAESACETPRRRVPPFARFGRFASAQAVTSPGPSLALPEVPARLDDAKPERPEPRPSGTKTMSSNTARFIMGGNTFYTLYDSPSVAPAIVSPTTFMPTIATMAMSSNDQRFLALRAAAGSSQDVYVIFSEFTSLHRRQPYRFTTFPCMDLRWKPQDVQGQRSEGPLADFVLANFNVPDSLPAFKIRCG</sequence>
<protein>
    <submittedName>
        <fullName evidence="2">Uncharacterized protein</fullName>
    </submittedName>
</protein>
<dbReference type="EMBL" id="WHVB01000025">
    <property type="protein sequence ID" value="KAF8470429.1"/>
    <property type="molecule type" value="Genomic_DNA"/>
</dbReference>
<dbReference type="Proteomes" id="UP000759537">
    <property type="component" value="Unassembled WGS sequence"/>
</dbReference>
<organism evidence="2 3">
    <name type="scientific">Russula ochroleuca</name>
    <dbReference type="NCBI Taxonomy" id="152965"/>
    <lineage>
        <taxon>Eukaryota</taxon>
        <taxon>Fungi</taxon>
        <taxon>Dikarya</taxon>
        <taxon>Basidiomycota</taxon>
        <taxon>Agaricomycotina</taxon>
        <taxon>Agaricomycetes</taxon>
        <taxon>Russulales</taxon>
        <taxon>Russulaceae</taxon>
        <taxon>Russula</taxon>
    </lineage>
</organism>